<keyword evidence="2" id="KW-1185">Reference proteome</keyword>
<comment type="caution">
    <text evidence="1">The sequence shown here is derived from an EMBL/GenBank/DDBJ whole genome shotgun (WGS) entry which is preliminary data.</text>
</comment>
<organism evidence="1 2">
    <name type="scientific">Ureibacillus galli</name>
    <dbReference type="NCBI Taxonomy" id="2762222"/>
    <lineage>
        <taxon>Bacteria</taxon>
        <taxon>Bacillati</taxon>
        <taxon>Bacillota</taxon>
        <taxon>Bacilli</taxon>
        <taxon>Bacillales</taxon>
        <taxon>Caryophanaceae</taxon>
        <taxon>Ureibacillus</taxon>
    </lineage>
</organism>
<dbReference type="EMBL" id="JACSQA010000019">
    <property type="protein sequence ID" value="MBD8027483.1"/>
    <property type="molecule type" value="Genomic_DNA"/>
</dbReference>
<evidence type="ECO:0000313" key="1">
    <source>
        <dbReference type="EMBL" id="MBD8027483.1"/>
    </source>
</evidence>
<accession>A0ABR8XE19</accession>
<reference evidence="1 2" key="1">
    <citation type="submission" date="2020-08" db="EMBL/GenBank/DDBJ databases">
        <title>A Genomic Blueprint of the Chicken Gut Microbiome.</title>
        <authorList>
            <person name="Gilroy R."/>
            <person name="Ravi A."/>
            <person name="Getino M."/>
            <person name="Pursley I."/>
            <person name="Horton D.L."/>
            <person name="Alikhan N.-F."/>
            <person name="Baker D."/>
            <person name="Gharbi K."/>
            <person name="Hall N."/>
            <person name="Watson M."/>
            <person name="Adriaenssens E.M."/>
            <person name="Foster-Nyarko E."/>
            <person name="Jarju S."/>
            <person name="Secka A."/>
            <person name="Antonio M."/>
            <person name="Oren A."/>
            <person name="Chaudhuri R."/>
            <person name="La Ragione R.M."/>
            <person name="Hildebrand F."/>
            <person name="Pallen M.J."/>
        </authorList>
    </citation>
    <scope>NUCLEOTIDE SEQUENCE [LARGE SCALE GENOMIC DNA]</scope>
    <source>
        <strain evidence="1 2">Re31</strain>
    </source>
</reference>
<proteinExistence type="predicted"/>
<evidence type="ECO:0000313" key="2">
    <source>
        <dbReference type="Proteomes" id="UP000640930"/>
    </source>
</evidence>
<gene>
    <name evidence="1" type="ORF">H9636_12550</name>
</gene>
<protein>
    <submittedName>
        <fullName evidence="1">Uncharacterized protein</fullName>
    </submittedName>
</protein>
<dbReference type="Proteomes" id="UP000640930">
    <property type="component" value="Unassembled WGS sequence"/>
</dbReference>
<sequence length="60" mass="6882">MIGKEAKQVQGCIVKEGENMVLLKKYGFLTKGIVNPWVISNHEWPIQRYSPIWARVNILG</sequence>
<name>A0ABR8XE19_9BACL</name>